<keyword evidence="2" id="KW-1185">Reference proteome</keyword>
<comment type="caution">
    <text evidence="1">The sequence shown here is derived from an EMBL/GenBank/DDBJ whole genome shotgun (WGS) entry which is preliminary data.</text>
</comment>
<proteinExistence type="predicted"/>
<evidence type="ECO:0000313" key="2">
    <source>
        <dbReference type="Proteomes" id="UP000664167"/>
    </source>
</evidence>
<dbReference type="GO" id="GO:0016853">
    <property type="term" value="F:isomerase activity"/>
    <property type="evidence" value="ECO:0007669"/>
    <property type="project" value="UniProtKB-KW"/>
</dbReference>
<protein>
    <submittedName>
        <fullName evidence="1">Mannose-6-phosphate isomerase</fullName>
    </submittedName>
</protein>
<dbReference type="Proteomes" id="UP000664167">
    <property type="component" value="Unassembled WGS sequence"/>
</dbReference>
<dbReference type="AlphaFoldDB" id="A0A939FER5"/>
<gene>
    <name evidence="1" type="ORF">J0695_36740</name>
</gene>
<dbReference type="EMBL" id="JAFLRJ010000558">
    <property type="protein sequence ID" value="MBO0517267.1"/>
    <property type="molecule type" value="Genomic_DNA"/>
</dbReference>
<keyword evidence="1" id="KW-0413">Isomerase</keyword>
<accession>A0A939FER5</accession>
<sequence length="72" mass="7582">MSPRRSPLTEAVVGAHGLSVPLATAPYDGHQRPEEVPESAAAPGSFWSLLTPLLILLDRVGIVTAPPETINL</sequence>
<evidence type="ECO:0000313" key="1">
    <source>
        <dbReference type="EMBL" id="MBO0517267.1"/>
    </source>
</evidence>
<reference evidence="1" key="1">
    <citation type="submission" date="2021-03" db="EMBL/GenBank/DDBJ databases">
        <title>Streptomyces poriferae sp. nov., a novel marine sponge-derived Actinobacteria species with anti-MRSA activity.</title>
        <authorList>
            <person name="Sandoval-Powers M."/>
            <person name="Kralova S."/>
            <person name="Nguyen G.-S."/>
            <person name="Fawwal D."/>
            <person name="Degnes K."/>
            <person name="Klinkenberg G."/>
            <person name="Sletta H."/>
            <person name="Wentzel A."/>
            <person name="Liles M.R."/>
        </authorList>
    </citation>
    <scope>NUCLEOTIDE SEQUENCE</scope>
    <source>
        <strain evidence="1">DSM 41794</strain>
    </source>
</reference>
<organism evidence="1 2">
    <name type="scientific">Streptomyces beijiangensis</name>
    <dbReference type="NCBI Taxonomy" id="163361"/>
    <lineage>
        <taxon>Bacteria</taxon>
        <taxon>Bacillati</taxon>
        <taxon>Actinomycetota</taxon>
        <taxon>Actinomycetes</taxon>
        <taxon>Kitasatosporales</taxon>
        <taxon>Streptomycetaceae</taxon>
        <taxon>Streptomyces</taxon>
    </lineage>
</organism>
<feature type="non-terminal residue" evidence="1">
    <location>
        <position position="72"/>
    </location>
</feature>
<name>A0A939FER5_9ACTN</name>